<keyword evidence="5" id="KW-1133">Transmembrane helix</keyword>
<keyword evidence="3" id="KW-0677">Repeat</keyword>
<comment type="subcellular location">
    <subcellularLocation>
        <location evidence="1">Membrane</location>
    </subcellularLocation>
</comment>
<dbReference type="CDD" id="cd11304">
    <property type="entry name" value="Cadherin_repeat"/>
    <property type="match status" value="1"/>
</dbReference>
<keyword evidence="4 7" id="KW-0106">Calcium</keyword>
<evidence type="ECO:0000256" key="1">
    <source>
        <dbReference type="ARBA" id="ARBA00004370"/>
    </source>
</evidence>
<dbReference type="SMART" id="SM00112">
    <property type="entry name" value="CA"/>
    <property type="match status" value="1"/>
</dbReference>
<evidence type="ECO:0000313" key="10">
    <source>
        <dbReference type="Proteomes" id="UP000270094"/>
    </source>
</evidence>
<dbReference type="GO" id="GO:0005509">
    <property type="term" value="F:calcium ion binding"/>
    <property type="evidence" value="ECO:0007669"/>
    <property type="project" value="UniProtKB-UniRule"/>
</dbReference>
<dbReference type="InterPro" id="IPR020894">
    <property type="entry name" value="Cadherin_CS"/>
</dbReference>
<dbReference type="AlphaFoldDB" id="A0A3P7M0R2"/>
<reference evidence="9 10" key="1">
    <citation type="submission" date="2018-11" db="EMBL/GenBank/DDBJ databases">
        <authorList>
            <consortium name="Pathogen Informatics"/>
        </authorList>
    </citation>
    <scope>NUCLEOTIDE SEQUENCE [LARGE SCALE GENOMIC DNA]</scope>
</reference>
<feature type="domain" description="Cadherin" evidence="8">
    <location>
        <begin position="45"/>
        <end position="140"/>
    </location>
</feature>
<gene>
    <name evidence="9" type="ORF">SVUK_LOCUS19846</name>
</gene>
<dbReference type="Proteomes" id="UP000270094">
    <property type="component" value="Unassembled WGS sequence"/>
</dbReference>
<protein>
    <recommendedName>
        <fullName evidence="8">Cadherin domain-containing protein</fullName>
    </recommendedName>
</protein>
<sequence length="188" mass="21631">AQFLFCFAVQAPFYNCTAQVWKGRVSADVELYVLPPSTETTRPNTDRRLEFWIRENAPYGSVVGQIPNNNDGNAATYSIIGNSDLSVDPRTGILKTATLFDYETQQLYTFKLRTTYASGESVDQNAILLIDDENDNIPKFDRETYNVTLREDIGIGEELLRLQWSDKDFSESIFDLSIIFDFYVYYRH</sequence>
<dbReference type="OrthoDB" id="5875395at2759"/>
<evidence type="ECO:0000256" key="3">
    <source>
        <dbReference type="ARBA" id="ARBA00022737"/>
    </source>
</evidence>
<evidence type="ECO:0000259" key="8">
    <source>
        <dbReference type="PROSITE" id="PS50268"/>
    </source>
</evidence>
<evidence type="ECO:0000313" key="9">
    <source>
        <dbReference type="EMBL" id="VDM84848.1"/>
    </source>
</evidence>
<dbReference type="GO" id="GO:0005886">
    <property type="term" value="C:plasma membrane"/>
    <property type="evidence" value="ECO:0007669"/>
    <property type="project" value="UniProtKB-SubCell"/>
</dbReference>
<keyword evidence="6" id="KW-0472">Membrane</keyword>
<dbReference type="EMBL" id="UYYB01133762">
    <property type="protein sequence ID" value="VDM84848.1"/>
    <property type="molecule type" value="Genomic_DNA"/>
</dbReference>
<accession>A0A3P7M0R2</accession>
<evidence type="ECO:0000256" key="7">
    <source>
        <dbReference type="PROSITE-ProRule" id="PRU00043"/>
    </source>
</evidence>
<dbReference type="InterPro" id="IPR002126">
    <property type="entry name" value="Cadherin-like_dom"/>
</dbReference>
<keyword evidence="2" id="KW-0812">Transmembrane</keyword>
<dbReference type="PROSITE" id="PS00232">
    <property type="entry name" value="CADHERIN_1"/>
    <property type="match status" value="1"/>
</dbReference>
<organism evidence="9 10">
    <name type="scientific">Strongylus vulgaris</name>
    <name type="common">Blood worm</name>
    <dbReference type="NCBI Taxonomy" id="40348"/>
    <lineage>
        <taxon>Eukaryota</taxon>
        <taxon>Metazoa</taxon>
        <taxon>Ecdysozoa</taxon>
        <taxon>Nematoda</taxon>
        <taxon>Chromadorea</taxon>
        <taxon>Rhabditida</taxon>
        <taxon>Rhabditina</taxon>
        <taxon>Rhabditomorpha</taxon>
        <taxon>Strongyloidea</taxon>
        <taxon>Strongylidae</taxon>
        <taxon>Strongylus</taxon>
    </lineage>
</organism>
<dbReference type="Gene3D" id="2.60.40.60">
    <property type="entry name" value="Cadherins"/>
    <property type="match status" value="2"/>
</dbReference>
<dbReference type="SUPFAM" id="SSF49313">
    <property type="entry name" value="Cadherin-like"/>
    <property type="match status" value="2"/>
</dbReference>
<evidence type="ECO:0000256" key="2">
    <source>
        <dbReference type="ARBA" id="ARBA00022692"/>
    </source>
</evidence>
<dbReference type="PANTHER" id="PTHR24026:SF126">
    <property type="entry name" value="PROTOCADHERIN FAT 4"/>
    <property type="match status" value="1"/>
</dbReference>
<dbReference type="PROSITE" id="PS50268">
    <property type="entry name" value="CADHERIN_2"/>
    <property type="match status" value="1"/>
</dbReference>
<evidence type="ECO:0000256" key="4">
    <source>
        <dbReference type="ARBA" id="ARBA00022837"/>
    </source>
</evidence>
<dbReference type="GO" id="GO:0007156">
    <property type="term" value="P:homophilic cell adhesion via plasma membrane adhesion molecules"/>
    <property type="evidence" value="ECO:0007669"/>
    <property type="project" value="InterPro"/>
</dbReference>
<evidence type="ECO:0000256" key="5">
    <source>
        <dbReference type="ARBA" id="ARBA00022989"/>
    </source>
</evidence>
<dbReference type="PANTHER" id="PTHR24026">
    <property type="entry name" value="FAT ATYPICAL CADHERIN-RELATED"/>
    <property type="match status" value="1"/>
</dbReference>
<keyword evidence="10" id="KW-1185">Reference proteome</keyword>
<feature type="non-terminal residue" evidence="9">
    <location>
        <position position="1"/>
    </location>
</feature>
<dbReference type="PRINTS" id="PR00205">
    <property type="entry name" value="CADHERIN"/>
</dbReference>
<evidence type="ECO:0000256" key="6">
    <source>
        <dbReference type="ARBA" id="ARBA00023136"/>
    </source>
</evidence>
<dbReference type="InterPro" id="IPR015919">
    <property type="entry name" value="Cadherin-like_sf"/>
</dbReference>
<proteinExistence type="predicted"/>
<name>A0A3P7M0R2_STRVU</name>